<proteinExistence type="predicted"/>
<sequence length="154" mass="17363">MEEEVEGLARENRAFMSLIGKSSVLAFGFIFLNEDLRALGLEDNIIGILDIWFAVSAACAFSIALTVNAYVVGGHEKVNHSNNRPTKRIKTATEYIIYIGMIVTGFSLIIIFPEHFKETYTSIVYGFVLTGTGFSLLYWEIFRSLKNKRRKAPQ</sequence>
<comment type="caution">
    <text evidence="2">The sequence shown here is derived from an EMBL/GenBank/DDBJ whole genome shotgun (WGS) entry which is preliminary data.</text>
</comment>
<feature type="transmembrane region" description="Helical" evidence="1">
    <location>
        <begin position="119"/>
        <end position="141"/>
    </location>
</feature>
<feature type="transmembrane region" description="Helical" evidence="1">
    <location>
        <begin position="95"/>
        <end position="113"/>
    </location>
</feature>
<protein>
    <submittedName>
        <fullName evidence="2">Uncharacterized protein</fullName>
    </submittedName>
</protein>
<dbReference type="Proteomes" id="UP001595630">
    <property type="component" value="Unassembled WGS sequence"/>
</dbReference>
<keyword evidence="1" id="KW-1133">Transmembrane helix</keyword>
<accession>A0ABV7T3I6</accession>
<evidence type="ECO:0000313" key="2">
    <source>
        <dbReference type="EMBL" id="MFC3607482.1"/>
    </source>
</evidence>
<reference evidence="3" key="1">
    <citation type="journal article" date="2019" name="Int. J. Syst. Evol. Microbiol.">
        <title>The Global Catalogue of Microorganisms (GCM) 10K type strain sequencing project: providing services to taxonomists for standard genome sequencing and annotation.</title>
        <authorList>
            <consortium name="The Broad Institute Genomics Platform"/>
            <consortium name="The Broad Institute Genome Sequencing Center for Infectious Disease"/>
            <person name="Wu L."/>
            <person name="Ma J."/>
        </authorList>
    </citation>
    <scope>NUCLEOTIDE SEQUENCE [LARGE SCALE GENOMIC DNA]</scope>
    <source>
        <strain evidence="3">KCTC 42447</strain>
    </source>
</reference>
<feature type="transmembrane region" description="Helical" evidence="1">
    <location>
        <begin position="51"/>
        <end position="74"/>
    </location>
</feature>
<keyword evidence="3" id="KW-1185">Reference proteome</keyword>
<keyword evidence="1" id="KW-0812">Transmembrane</keyword>
<organism evidence="2 3">
    <name type="scientific">Stutzerimonas tarimensis</name>
    <dbReference type="NCBI Taxonomy" id="1507735"/>
    <lineage>
        <taxon>Bacteria</taxon>
        <taxon>Pseudomonadati</taxon>
        <taxon>Pseudomonadota</taxon>
        <taxon>Gammaproteobacteria</taxon>
        <taxon>Pseudomonadales</taxon>
        <taxon>Pseudomonadaceae</taxon>
        <taxon>Stutzerimonas</taxon>
    </lineage>
</organism>
<dbReference type="RefSeq" id="WP_386362693.1">
    <property type="nucleotide sequence ID" value="NZ_JBHRXZ010000016.1"/>
</dbReference>
<keyword evidence="1" id="KW-0472">Membrane</keyword>
<feature type="transmembrane region" description="Helical" evidence="1">
    <location>
        <begin position="12"/>
        <end position="31"/>
    </location>
</feature>
<dbReference type="EMBL" id="JBHRXZ010000016">
    <property type="protein sequence ID" value="MFC3607482.1"/>
    <property type="molecule type" value="Genomic_DNA"/>
</dbReference>
<gene>
    <name evidence="2" type="ORF">ACFOMF_06810</name>
</gene>
<evidence type="ECO:0000256" key="1">
    <source>
        <dbReference type="SAM" id="Phobius"/>
    </source>
</evidence>
<evidence type="ECO:0000313" key="3">
    <source>
        <dbReference type="Proteomes" id="UP001595630"/>
    </source>
</evidence>
<name>A0ABV7T3I6_9GAMM</name>